<organism evidence="6">
    <name type="scientific">Culex pipiens</name>
    <name type="common">House mosquito</name>
    <dbReference type="NCBI Taxonomy" id="7175"/>
    <lineage>
        <taxon>Eukaryota</taxon>
        <taxon>Metazoa</taxon>
        <taxon>Ecdysozoa</taxon>
        <taxon>Arthropoda</taxon>
        <taxon>Hexapoda</taxon>
        <taxon>Insecta</taxon>
        <taxon>Pterygota</taxon>
        <taxon>Neoptera</taxon>
        <taxon>Endopterygota</taxon>
        <taxon>Diptera</taxon>
        <taxon>Nematocera</taxon>
        <taxon>Culicoidea</taxon>
        <taxon>Culicidae</taxon>
        <taxon>Culicinae</taxon>
        <taxon>Culicini</taxon>
        <taxon>Culex</taxon>
        <taxon>Culex</taxon>
    </lineage>
</organism>
<reference evidence="6" key="1">
    <citation type="submission" date="2021-05" db="EMBL/GenBank/DDBJ databases">
        <authorList>
            <person name="Alioto T."/>
            <person name="Alioto T."/>
            <person name="Gomez Garrido J."/>
        </authorList>
    </citation>
    <scope>NUCLEOTIDE SEQUENCE</scope>
</reference>
<feature type="compositionally biased region" description="Basic and acidic residues" evidence="4">
    <location>
        <begin position="211"/>
        <end position="227"/>
    </location>
</feature>
<keyword evidence="2 3" id="KW-0694">RNA-binding</keyword>
<feature type="compositionally biased region" description="Basic and acidic residues" evidence="4">
    <location>
        <begin position="259"/>
        <end position="299"/>
    </location>
</feature>
<keyword evidence="1" id="KW-0677">Repeat</keyword>
<dbReference type="InterPro" id="IPR012677">
    <property type="entry name" value="Nucleotide-bd_a/b_plait_sf"/>
</dbReference>
<evidence type="ECO:0000256" key="2">
    <source>
        <dbReference type="ARBA" id="ARBA00022884"/>
    </source>
</evidence>
<feature type="compositionally biased region" description="Basic and acidic residues" evidence="4">
    <location>
        <begin position="426"/>
        <end position="448"/>
    </location>
</feature>
<feature type="compositionally biased region" description="Low complexity" evidence="4">
    <location>
        <begin position="245"/>
        <end position="258"/>
    </location>
</feature>
<dbReference type="AlphaFoldDB" id="A0A8D8NHS7"/>
<keyword evidence="6" id="KW-0648">Protein biosynthesis</keyword>
<accession>A0A8D8NHS7</accession>
<evidence type="ECO:0000256" key="4">
    <source>
        <dbReference type="SAM" id="MobiDB-lite"/>
    </source>
</evidence>
<dbReference type="GO" id="GO:0003743">
    <property type="term" value="F:translation initiation factor activity"/>
    <property type="evidence" value="ECO:0007669"/>
    <property type="project" value="UniProtKB-KW"/>
</dbReference>
<feature type="compositionally biased region" description="Basic and acidic residues" evidence="4">
    <location>
        <begin position="311"/>
        <end position="335"/>
    </location>
</feature>
<name>A0A8D8NHS7_CULPI</name>
<proteinExistence type="predicted"/>
<feature type="compositionally biased region" description="Basic and acidic residues" evidence="4">
    <location>
        <begin position="192"/>
        <end position="202"/>
    </location>
</feature>
<feature type="compositionally biased region" description="Polar residues" evidence="4">
    <location>
        <begin position="548"/>
        <end position="559"/>
    </location>
</feature>
<dbReference type="PANTHER" id="PTHR23236">
    <property type="entry name" value="EUKARYOTIC TRANSLATION INITIATION FACTOR 4B/4H"/>
    <property type="match status" value="1"/>
</dbReference>
<evidence type="ECO:0000256" key="3">
    <source>
        <dbReference type="PROSITE-ProRule" id="PRU00176"/>
    </source>
</evidence>
<dbReference type="EMBL" id="HBUE01275020">
    <property type="protein sequence ID" value="CAG6565821.1"/>
    <property type="molecule type" value="Transcribed_RNA"/>
</dbReference>
<dbReference type="EMBL" id="HBUE01169631">
    <property type="protein sequence ID" value="CAG6514332.1"/>
    <property type="molecule type" value="Transcribed_RNA"/>
</dbReference>
<protein>
    <submittedName>
        <fullName evidence="6">Eukaryotic translation initiation factor 4B</fullName>
    </submittedName>
</protein>
<dbReference type="InterPro" id="IPR035979">
    <property type="entry name" value="RBD_domain_sf"/>
</dbReference>
<keyword evidence="6" id="KW-0396">Initiation factor</keyword>
<feature type="compositionally biased region" description="Basic and acidic residues" evidence="4">
    <location>
        <begin position="404"/>
        <end position="413"/>
    </location>
</feature>
<dbReference type="EMBL" id="HBUE01275022">
    <property type="protein sequence ID" value="CAG6565822.1"/>
    <property type="molecule type" value="Transcribed_RNA"/>
</dbReference>
<dbReference type="GO" id="GO:0003723">
    <property type="term" value="F:RNA binding"/>
    <property type="evidence" value="ECO:0007669"/>
    <property type="project" value="UniProtKB-UniRule"/>
</dbReference>
<dbReference type="SUPFAM" id="SSF54928">
    <property type="entry name" value="RNA-binding domain, RBD"/>
    <property type="match status" value="1"/>
</dbReference>
<dbReference type="InterPro" id="IPR000504">
    <property type="entry name" value="RRM_dom"/>
</dbReference>
<feature type="compositionally biased region" description="Basic and acidic residues" evidence="4">
    <location>
        <begin position="367"/>
        <end position="383"/>
    </location>
</feature>
<dbReference type="EMBL" id="HBUE01275019">
    <property type="protein sequence ID" value="CAG6565820.1"/>
    <property type="molecule type" value="Transcribed_RNA"/>
</dbReference>
<evidence type="ECO:0000256" key="1">
    <source>
        <dbReference type="ARBA" id="ARBA00022737"/>
    </source>
</evidence>
<dbReference type="PANTHER" id="PTHR23236:SF119">
    <property type="entry name" value="NUCLEAR RNA-BINDING PROTEIN SART-3"/>
    <property type="match status" value="1"/>
</dbReference>
<dbReference type="SMART" id="SM00360">
    <property type="entry name" value="RRM"/>
    <property type="match status" value="1"/>
</dbReference>
<dbReference type="EMBL" id="HBUE01169632">
    <property type="protein sequence ID" value="CAG6514333.1"/>
    <property type="molecule type" value="Transcribed_RNA"/>
</dbReference>
<evidence type="ECO:0000259" key="5">
    <source>
        <dbReference type="PROSITE" id="PS50102"/>
    </source>
</evidence>
<feature type="domain" description="RRM" evidence="5">
    <location>
        <begin position="85"/>
        <end position="162"/>
    </location>
</feature>
<feature type="region of interest" description="Disordered" evidence="4">
    <location>
        <begin position="161"/>
        <end position="568"/>
    </location>
</feature>
<dbReference type="Pfam" id="PF00076">
    <property type="entry name" value="RRM_1"/>
    <property type="match status" value="1"/>
</dbReference>
<dbReference type="PROSITE" id="PS50102">
    <property type="entry name" value="RRM"/>
    <property type="match status" value="1"/>
</dbReference>
<evidence type="ECO:0000313" key="6">
    <source>
        <dbReference type="EMBL" id="CAG6565822.1"/>
    </source>
</evidence>
<sequence>MSSGKKGKKTSKKSTISLGEFLTDGNAALASQVQVAVPVKPRDWADECDDDDDDRPMRTQMIALPTAPRATRLLNDDTVPQNGPFQAYMSNLPYDLNEEDVYVFFDGMDIVSLRLPRDDSESGRLRGFGYVEFGKRQDLIDALSIPEPMLNGRRIRIDFSSEGDRNRNQRNNRYNNDNYGGDSDRPMGNWRDAPRIERDQGQRRPYNSYNRGDRDGGERGGDSERGSRYGSSEGGAGGNWRLGDRPAQAAPSSPPSSRRGFDRGGAERVGDRGGFRRGPDRSGERGGRREMEPPMERPKLVLQPRTLPLPEKPKPESEPEGSERDVSPDPKSQEDKENEEQAEPRPKPTPVPAAKLFGDAKPVDTAAKLREIEERLQEKERQRKAAAAEAAAAAAASAAEEDEGKEKSDPSKDEADDEHSEGTTTAKKEEVISNWRVRSEPSDQKDRAQSPSRRYTKRNDDYSNFSDNRDRDNRDRRDNRNMRDNRRDFNRPNDRADRGGDRGGFRAGDRDQRDRRPDGPRADDREHAAKPSEAKPIEERMPKFQEPTGPNLSMQNTFEGLSADEVDD</sequence>
<feature type="compositionally biased region" description="Basic and acidic residues" evidence="4">
    <location>
        <begin position="457"/>
        <end position="543"/>
    </location>
</feature>
<dbReference type="EMBL" id="HBUE01169634">
    <property type="protein sequence ID" value="CAG6514334.1"/>
    <property type="molecule type" value="Transcribed_RNA"/>
</dbReference>
<dbReference type="Gene3D" id="3.30.70.330">
    <property type="match status" value="1"/>
</dbReference>
<feature type="compositionally biased region" description="Low complexity" evidence="4">
    <location>
        <begin position="385"/>
        <end position="398"/>
    </location>
</feature>
<feature type="compositionally biased region" description="Low complexity" evidence="4">
    <location>
        <begin position="169"/>
        <end position="181"/>
    </location>
</feature>